<reference evidence="2 3" key="1">
    <citation type="submission" date="2020-07" db="EMBL/GenBank/DDBJ databases">
        <title>Draft genome sequence of violacein-producing bacteria and related species.</title>
        <authorList>
            <person name="Wilson H.S."/>
            <person name="De Leon M.E."/>
        </authorList>
    </citation>
    <scope>NUCLEOTIDE SEQUENCE [LARGE SCALE GENOMIC DNA]</scope>
    <source>
        <strain evidence="2 3">HSC-21Su07</strain>
    </source>
</reference>
<dbReference type="EMBL" id="JACERN010000042">
    <property type="protein sequence ID" value="MBA4710536.1"/>
    <property type="molecule type" value="Genomic_DNA"/>
</dbReference>
<organism evidence="2 3">
    <name type="scientific">Aquitalea aquatica</name>
    <dbReference type="NCBI Taxonomy" id="3044273"/>
    <lineage>
        <taxon>Bacteria</taxon>
        <taxon>Pseudomonadati</taxon>
        <taxon>Pseudomonadota</taxon>
        <taxon>Betaproteobacteria</taxon>
        <taxon>Neisseriales</taxon>
        <taxon>Chromobacteriaceae</taxon>
        <taxon>Aquitalea</taxon>
    </lineage>
</organism>
<name>A0A838Y772_9NEIS</name>
<evidence type="ECO:0000313" key="2">
    <source>
        <dbReference type="EMBL" id="MBA4710536.1"/>
    </source>
</evidence>
<dbReference type="RefSeq" id="WP_181837409.1">
    <property type="nucleotide sequence ID" value="NZ_JACERN010000042.1"/>
</dbReference>
<dbReference type="Proteomes" id="UP000545606">
    <property type="component" value="Unassembled WGS sequence"/>
</dbReference>
<dbReference type="NCBIfam" id="NF041373">
    <property type="entry name" value="HGG_STG"/>
    <property type="match status" value="1"/>
</dbReference>
<accession>A0A838Y772</accession>
<comment type="caution">
    <text evidence="2">The sequence shown here is derived from an EMBL/GenBank/DDBJ whole genome shotgun (WGS) entry which is preliminary data.</text>
</comment>
<gene>
    <name evidence="2" type="ORF">H2Z84_19350</name>
</gene>
<feature type="region of interest" description="Disordered" evidence="1">
    <location>
        <begin position="1"/>
        <end position="47"/>
    </location>
</feature>
<sequence>MPKCGATTRKGGKCQREALPGKRRCALHGGKSTGPKNQRGNKNAAKPGSLYSQFLTAEERKIAACLELGSVDEELRLTRIRLMRALQLEQERGDTLELVETVERSGGGPMAAGDEEKRQVKDYATLIDRLTGRIESLELRRVQILAIQADTDLKLGKNARDGEMHQVDVELKRLEITKTAKELENPDEASPTPVRVVVEVKDARRYDDAQP</sequence>
<evidence type="ECO:0000256" key="1">
    <source>
        <dbReference type="SAM" id="MobiDB-lite"/>
    </source>
</evidence>
<dbReference type="AlphaFoldDB" id="A0A838Y772"/>
<proteinExistence type="predicted"/>
<dbReference type="InterPro" id="IPR047675">
    <property type="entry name" value="Putative_zinc-bd"/>
</dbReference>
<keyword evidence="3" id="KW-1185">Reference proteome</keyword>
<evidence type="ECO:0000313" key="3">
    <source>
        <dbReference type="Proteomes" id="UP000545606"/>
    </source>
</evidence>
<protein>
    <submittedName>
        <fullName evidence="2">Uncharacterized protein</fullName>
    </submittedName>
</protein>